<dbReference type="FunFam" id="1.10.340.30:FF:000001">
    <property type="entry name" value="Endonuclease III"/>
    <property type="match status" value="1"/>
</dbReference>
<feature type="binding site" evidence="12">
    <location>
        <position position="194"/>
    </location>
    <ligand>
        <name>[4Fe-4S] cluster</name>
        <dbReference type="ChEBI" id="CHEBI:49883"/>
    </ligand>
</feature>
<evidence type="ECO:0000313" key="15">
    <source>
        <dbReference type="Proteomes" id="UP000590542"/>
    </source>
</evidence>
<evidence type="ECO:0000256" key="6">
    <source>
        <dbReference type="ARBA" id="ARBA00023004"/>
    </source>
</evidence>
<dbReference type="InterPro" id="IPR005759">
    <property type="entry name" value="Nth"/>
</dbReference>
<dbReference type="CDD" id="cd00056">
    <property type="entry name" value="ENDO3c"/>
    <property type="match status" value="1"/>
</dbReference>
<keyword evidence="14" id="KW-0540">Nuclease</keyword>
<evidence type="ECO:0000313" key="14">
    <source>
        <dbReference type="EMBL" id="NMB91781.1"/>
    </source>
</evidence>
<keyword evidence="8 12" id="KW-0238">DNA-binding</keyword>
<keyword evidence="4 12" id="KW-0227">DNA damage</keyword>
<dbReference type="PROSITE" id="PS00764">
    <property type="entry name" value="ENDONUCLEASE_III_1"/>
    <property type="match status" value="1"/>
</dbReference>
<dbReference type="PANTHER" id="PTHR10359">
    <property type="entry name" value="A/G-SPECIFIC ADENINE GLYCOSYLASE/ENDONUCLEASE III"/>
    <property type="match status" value="1"/>
</dbReference>
<comment type="catalytic activity">
    <reaction evidence="12">
        <text>2'-deoxyribonucleotide-(2'-deoxyribose 5'-phosphate)-2'-deoxyribonucleotide-DNA = a 3'-end 2'-deoxyribonucleotide-(2,3-dehydro-2,3-deoxyribose 5'-phosphate)-DNA + a 5'-end 5'-phospho-2'-deoxyribonucleoside-DNA + H(+)</text>
        <dbReference type="Rhea" id="RHEA:66592"/>
        <dbReference type="Rhea" id="RHEA-COMP:13180"/>
        <dbReference type="Rhea" id="RHEA-COMP:16897"/>
        <dbReference type="Rhea" id="RHEA-COMP:17067"/>
        <dbReference type="ChEBI" id="CHEBI:15378"/>
        <dbReference type="ChEBI" id="CHEBI:136412"/>
        <dbReference type="ChEBI" id="CHEBI:157695"/>
        <dbReference type="ChEBI" id="CHEBI:167181"/>
        <dbReference type="EC" id="4.2.99.18"/>
    </reaction>
</comment>
<comment type="caution">
    <text evidence="14">The sequence shown here is derived from an EMBL/GenBank/DDBJ whole genome shotgun (WGS) entry which is preliminary data.</text>
</comment>
<reference evidence="14 15" key="1">
    <citation type="journal article" date="2020" name="Biotechnol. Biofuels">
        <title>New insights from the biogas microbiome by comprehensive genome-resolved metagenomics of nearly 1600 species originating from multiple anaerobic digesters.</title>
        <authorList>
            <person name="Campanaro S."/>
            <person name="Treu L."/>
            <person name="Rodriguez-R L.M."/>
            <person name="Kovalovszki A."/>
            <person name="Ziels R.M."/>
            <person name="Maus I."/>
            <person name="Zhu X."/>
            <person name="Kougias P.G."/>
            <person name="Basile A."/>
            <person name="Luo G."/>
            <person name="Schluter A."/>
            <person name="Konstantinidis K.T."/>
            <person name="Angelidaki I."/>
        </authorList>
    </citation>
    <scope>NUCLEOTIDE SEQUENCE [LARGE SCALE GENOMIC DNA]</scope>
    <source>
        <strain evidence="14">AS27yjCOA_202</strain>
    </source>
</reference>
<keyword evidence="10 12" id="KW-0456">Lyase</keyword>
<accession>A0A7X9E7M2</accession>
<keyword evidence="6 12" id="KW-0408">Iron</keyword>
<comment type="cofactor">
    <cofactor evidence="12">
        <name>[4Fe-4S] cluster</name>
        <dbReference type="ChEBI" id="CHEBI:49883"/>
    </cofactor>
    <text evidence="12">Binds 1 [4Fe-4S] cluster.</text>
</comment>
<organism evidence="14 15">
    <name type="scientific">candidate division WWE3 bacterium</name>
    <dbReference type="NCBI Taxonomy" id="2053526"/>
    <lineage>
        <taxon>Bacteria</taxon>
        <taxon>Katanobacteria</taxon>
    </lineage>
</organism>
<evidence type="ECO:0000256" key="9">
    <source>
        <dbReference type="ARBA" id="ARBA00023204"/>
    </source>
</evidence>
<evidence type="ECO:0000256" key="10">
    <source>
        <dbReference type="ARBA" id="ARBA00023239"/>
    </source>
</evidence>
<evidence type="ECO:0000259" key="13">
    <source>
        <dbReference type="SMART" id="SM00478"/>
    </source>
</evidence>
<dbReference type="GO" id="GO:0051539">
    <property type="term" value="F:4 iron, 4 sulfur cluster binding"/>
    <property type="evidence" value="ECO:0007669"/>
    <property type="project" value="UniProtKB-UniRule"/>
</dbReference>
<dbReference type="GO" id="GO:0003677">
    <property type="term" value="F:DNA binding"/>
    <property type="evidence" value="ECO:0007669"/>
    <property type="project" value="UniProtKB-UniRule"/>
</dbReference>
<evidence type="ECO:0000256" key="1">
    <source>
        <dbReference type="ARBA" id="ARBA00008343"/>
    </source>
</evidence>
<keyword evidence="7 12" id="KW-0411">Iron-sulfur</keyword>
<comment type="function">
    <text evidence="12">DNA repair enzyme that has both DNA N-glycosylase activity and AP-lyase activity. The DNA N-glycosylase activity releases various damaged pyrimidines from DNA by cleaving the N-glycosidic bond, leaving an AP (apurinic/apyrimidinic) site. The AP-lyase activity cleaves the phosphodiester bond 3' to the AP site by a beta-elimination, leaving a 3'-terminal unsaturated sugar and a product with a terminal 5'-phosphate.</text>
</comment>
<dbReference type="EC" id="4.2.99.18" evidence="12"/>
<dbReference type="InterPro" id="IPR004035">
    <property type="entry name" value="Endouclease-III_FeS-bd_BS"/>
</dbReference>
<dbReference type="Gene3D" id="1.10.1670.10">
    <property type="entry name" value="Helix-hairpin-Helix base-excision DNA repair enzymes (C-terminal)"/>
    <property type="match status" value="1"/>
</dbReference>
<dbReference type="PANTHER" id="PTHR10359:SF18">
    <property type="entry name" value="ENDONUCLEASE III"/>
    <property type="match status" value="1"/>
</dbReference>
<name>A0A7X9E7M2_UNCKA</name>
<dbReference type="FunFam" id="1.10.1670.10:FF:000001">
    <property type="entry name" value="Endonuclease III"/>
    <property type="match status" value="1"/>
</dbReference>
<feature type="binding site" evidence="12">
    <location>
        <position position="201"/>
    </location>
    <ligand>
        <name>[4Fe-4S] cluster</name>
        <dbReference type="ChEBI" id="CHEBI:49883"/>
    </ligand>
</feature>
<dbReference type="HAMAP" id="MF_00942">
    <property type="entry name" value="Nth"/>
    <property type="match status" value="1"/>
</dbReference>
<dbReference type="NCBIfam" id="TIGR01083">
    <property type="entry name" value="nth"/>
    <property type="match status" value="1"/>
</dbReference>
<proteinExistence type="inferred from homology"/>
<dbReference type="Gene3D" id="1.10.340.30">
    <property type="entry name" value="Hypothetical protein, domain 2"/>
    <property type="match status" value="1"/>
</dbReference>
<dbReference type="GO" id="GO:0006285">
    <property type="term" value="P:base-excision repair, AP site formation"/>
    <property type="evidence" value="ECO:0007669"/>
    <property type="project" value="TreeGrafter"/>
</dbReference>
<dbReference type="SMART" id="SM00525">
    <property type="entry name" value="FES"/>
    <property type="match status" value="1"/>
</dbReference>
<feature type="binding site" evidence="12">
    <location>
        <position position="204"/>
    </location>
    <ligand>
        <name>[4Fe-4S] cluster</name>
        <dbReference type="ChEBI" id="CHEBI:49883"/>
    </ligand>
</feature>
<keyword evidence="11 12" id="KW-0326">Glycosidase</keyword>
<keyword evidence="5 12" id="KW-0378">Hydrolase</keyword>
<dbReference type="InterPro" id="IPR011257">
    <property type="entry name" value="DNA_glycosylase"/>
</dbReference>
<dbReference type="Pfam" id="PF10576">
    <property type="entry name" value="EndIII_4Fe-2S"/>
    <property type="match status" value="1"/>
</dbReference>
<evidence type="ECO:0000256" key="4">
    <source>
        <dbReference type="ARBA" id="ARBA00022763"/>
    </source>
</evidence>
<evidence type="ECO:0000256" key="12">
    <source>
        <dbReference type="HAMAP-Rule" id="MF_00942"/>
    </source>
</evidence>
<evidence type="ECO:0000256" key="7">
    <source>
        <dbReference type="ARBA" id="ARBA00023014"/>
    </source>
</evidence>
<dbReference type="InterPro" id="IPR023170">
    <property type="entry name" value="HhH_base_excis_C"/>
</dbReference>
<dbReference type="InterPro" id="IPR003265">
    <property type="entry name" value="HhH-GPD_domain"/>
</dbReference>
<dbReference type="Proteomes" id="UP000590542">
    <property type="component" value="Unassembled WGS sequence"/>
</dbReference>
<dbReference type="InterPro" id="IPR003651">
    <property type="entry name" value="Endonuclease3_FeS-loop_motif"/>
</dbReference>
<keyword evidence="2 12" id="KW-0004">4Fe-4S</keyword>
<dbReference type="GO" id="GO:0019104">
    <property type="term" value="F:DNA N-glycosylase activity"/>
    <property type="evidence" value="ECO:0007669"/>
    <property type="project" value="UniProtKB-UniRule"/>
</dbReference>
<feature type="domain" description="HhH-GPD" evidence="13">
    <location>
        <begin position="44"/>
        <end position="192"/>
    </location>
</feature>
<comment type="similarity">
    <text evidence="1 12">Belongs to the Nth/MutY family.</text>
</comment>
<evidence type="ECO:0000256" key="3">
    <source>
        <dbReference type="ARBA" id="ARBA00022723"/>
    </source>
</evidence>
<dbReference type="GO" id="GO:0140078">
    <property type="term" value="F:class I DNA-(apurinic or apyrimidinic site) endonuclease activity"/>
    <property type="evidence" value="ECO:0007669"/>
    <property type="project" value="UniProtKB-EC"/>
</dbReference>
<keyword evidence="14" id="KW-0255">Endonuclease</keyword>
<feature type="binding site" evidence="12">
    <location>
        <position position="210"/>
    </location>
    <ligand>
        <name>[4Fe-4S] cluster</name>
        <dbReference type="ChEBI" id="CHEBI:49883"/>
    </ligand>
</feature>
<sequence>MDNINTDVRTKAKKIAVILRKGNPNPKTELIYKNEYELAVSVILSAQTTDKKVNQVTPKLFKRYPTWEKLSKADILDVQQLIGQVNFYKGKSERLVKAGQLVVSKFKGTLPRSFGGLMEIPGVARKSANVIMQEAWGVAEGIVVDTHIARVSNRLGLTSKKTPEKIEEDLMNVIPKKYWRNFSGSAVFHGRYTCTARNPKCGECTLNEICPSAFKF</sequence>
<dbReference type="EMBL" id="JAAZNV010000009">
    <property type="protein sequence ID" value="NMB91781.1"/>
    <property type="molecule type" value="Genomic_DNA"/>
</dbReference>
<dbReference type="PIRSF" id="PIRSF001435">
    <property type="entry name" value="Nth"/>
    <property type="match status" value="1"/>
</dbReference>
<dbReference type="AlphaFoldDB" id="A0A7X9E7M2"/>
<dbReference type="PROSITE" id="PS01155">
    <property type="entry name" value="ENDONUCLEASE_III_2"/>
    <property type="match status" value="1"/>
</dbReference>
<evidence type="ECO:0000256" key="8">
    <source>
        <dbReference type="ARBA" id="ARBA00023125"/>
    </source>
</evidence>
<evidence type="ECO:0000256" key="2">
    <source>
        <dbReference type="ARBA" id="ARBA00022485"/>
    </source>
</evidence>
<keyword evidence="3 12" id="KW-0479">Metal-binding</keyword>
<keyword evidence="9 12" id="KW-0234">DNA repair</keyword>
<dbReference type="InterPro" id="IPR004036">
    <property type="entry name" value="Endonuclease-III-like_CS2"/>
</dbReference>
<protein>
    <recommendedName>
        <fullName evidence="12">Endonuclease III</fullName>
        <ecNumber evidence="12">4.2.99.18</ecNumber>
    </recommendedName>
    <alternativeName>
        <fullName evidence="12">DNA-(apurinic or apyrimidinic site) lyase</fullName>
    </alternativeName>
</protein>
<dbReference type="SMART" id="SM00478">
    <property type="entry name" value="ENDO3c"/>
    <property type="match status" value="1"/>
</dbReference>
<dbReference type="Pfam" id="PF00730">
    <property type="entry name" value="HhH-GPD"/>
    <property type="match status" value="1"/>
</dbReference>
<gene>
    <name evidence="12 14" type="primary">nth</name>
    <name evidence="14" type="ORF">GYA37_02950</name>
</gene>
<evidence type="ECO:0000256" key="11">
    <source>
        <dbReference type="ARBA" id="ARBA00023295"/>
    </source>
</evidence>
<dbReference type="GO" id="GO:0046872">
    <property type="term" value="F:metal ion binding"/>
    <property type="evidence" value="ECO:0007669"/>
    <property type="project" value="UniProtKB-KW"/>
</dbReference>
<dbReference type="SUPFAM" id="SSF48150">
    <property type="entry name" value="DNA-glycosylase"/>
    <property type="match status" value="1"/>
</dbReference>
<evidence type="ECO:0000256" key="5">
    <source>
        <dbReference type="ARBA" id="ARBA00022801"/>
    </source>
</evidence>